<keyword evidence="2" id="KW-1133">Transmembrane helix</keyword>
<comment type="caution">
    <text evidence="3">The sequence shown here is derived from an EMBL/GenBank/DDBJ whole genome shotgun (WGS) entry which is preliminary data.</text>
</comment>
<feature type="region of interest" description="Disordered" evidence="1">
    <location>
        <begin position="91"/>
        <end position="134"/>
    </location>
</feature>
<feature type="compositionally biased region" description="Low complexity" evidence="1">
    <location>
        <begin position="16"/>
        <end position="31"/>
    </location>
</feature>
<reference evidence="3 4" key="1">
    <citation type="submission" date="2020-03" db="EMBL/GenBank/DDBJ databases">
        <title>WGS of actinomycetes isolated from Thailand.</title>
        <authorList>
            <person name="Thawai C."/>
        </authorList>
    </citation>
    <scope>NUCLEOTIDE SEQUENCE [LARGE SCALE GENOMIC DNA]</scope>
    <source>
        <strain evidence="3 4">PRB2-1</strain>
    </source>
</reference>
<proteinExistence type="predicted"/>
<keyword evidence="4" id="KW-1185">Reference proteome</keyword>
<accession>A0ABX0ZTM1</accession>
<dbReference type="EMBL" id="JAATEJ010000011">
    <property type="protein sequence ID" value="NJP44968.1"/>
    <property type="molecule type" value="Genomic_DNA"/>
</dbReference>
<feature type="compositionally biased region" description="Pro residues" evidence="1">
    <location>
        <begin position="1"/>
        <end position="15"/>
    </location>
</feature>
<feature type="region of interest" description="Disordered" evidence="1">
    <location>
        <begin position="1"/>
        <end position="58"/>
    </location>
</feature>
<feature type="transmembrane region" description="Helical" evidence="2">
    <location>
        <begin position="66"/>
        <end position="88"/>
    </location>
</feature>
<protein>
    <submittedName>
        <fullName evidence="3">Uncharacterized protein</fullName>
    </submittedName>
</protein>
<evidence type="ECO:0000313" key="3">
    <source>
        <dbReference type="EMBL" id="NJP44968.1"/>
    </source>
</evidence>
<dbReference type="RefSeq" id="WP_167983822.1">
    <property type="nucleotide sequence ID" value="NZ_JAATEJ010000011.1"/>
</dbReference>
<evidence type="ECO:0000256" key="1">
    <source>
        <dbReference type="SAM" id="MobiDB-lite"/>
    </source>
</evidence>
<evidence type="ECO:0000256" key="2">
    <source>
        <dbReference type="SAM" id="Phobius"/>
    </source>
</evidence>
<organism evidence="3 4">
    <name type="scientific">Actinacidiphila epipremni</name>
    <dbReference type="NCBI Taxonomy" id="2053013"/>
    <lineage>
        <taxon>Bacteria</taxon>
        <taxon>Bacillati</taxon>
        <taxon>Actinomycetota</taxon>
        <taxon>Actinomycetes</taxon>
        <taxon>Kitasatosporales</taxon>
        <taxon>Streptomycetaceae</taxon>
        <taxon>Actinacidiphila</taxon>
    </lineage>
</organism>
<dbReference type="Proteomes" id="UP000734511">
    <property type="component" value="Unassembled WGS sequence"/>
</dbReference>
<sequence>MPENPEPTPEEPATPPAATGSGATTPSAADGPGAGPAGGSTAGDGTSGGGAPDPDADEPRRTKLQIALISAGSALLVALIGLAGAFVARGGGGGGDADAKPPGPTTPIVTTAPTTPPAPTTTATDSPSPTPTRGDTPCVPLKKAHGFSAGFVFPCTGDTLASMYPQIVLRAATYPEEKGEGQLWVVIRVLSDGKGMPLADKPMYAASPVDPGHARKVSATTWTKDIQIGSHCSDYGPAQILTYWLSDSGARQAASWAPGVPITVPPGSVQLDEVTVNMQAGAC</sequence>
<evidence type="ECO:0000313" key="4">
    <source>
        <dbReference type="Proteomes" id="UP000734511"/>
    </source>
</evidence>
<gene>
    <name evidence="3" type="ORF">HCN08_16410</name>
</gene>
<keyword evidence="2" id="KW-0472">Membrane</keyword>
<feature type="compositionally biased region" description="Gly residues" evidence="1">
    <location>
        <begin position="32"/>
        <end position="51"/>
    </location>
</feature>
<keyword evidence="2" id="KW-0812">Transmembrane</keyword>
<name>A0ABX0ZTM1_9ACTN</name>